<dbReference type="Proteomes" id="UP000004567">
    <property type="component" value="Unassembled WGS sequence"/>
</dbReference>
<evidence type="ECO:0000256" key="1">
    <source>
        <dbReference type="ARBA" id="ARBA00006068"/>
    </source>
</evidence>
<name>H4GKX3_9LACO</name>
<dbReference type="OrthoDB" id="27330at2"/>
<keyword evidence="3" id="KW-0472">Membrane</keyword>
<comment type="caution">
    <text evidence="5">The sequence shown here is derived from an EMBL/GenBank/DDBJ whole genome shotgun (WGS) entry which is preliminary data.</text>
</comment>
<feature type="transmembrane region" description="Helical" evidence="3">
    <location>
        <begin position="38"/>
        <end position="59"/>
    </location>
</feature>
<dbReference type="Pfam" id="PF03816">
    <property type="entry name" value="LytR_cpsA_psr"/>
    <property type="match status" value="1"/>
</dbReference>
<evidence type="ECO:0000256" key="2">
    <source>
        <dbReference type="SAM" id="MobiDB-lite"/>
    </source>
</evidence>
<dbReference type="Gene3D" id="3.40.630.190">
    <property type="entry name" value="LCP protein"/>
    <property type="match status" value="1"/>
</dbReference>
<dbReference type="InterPro" id="IPR050922">
    <property type="entry name" value="LytR/CpsA/Psr_CW_biosynth"/>
</dbReference>
<dbReference type="AlphaFoldDB" id="H4GKX3"/>
<keyword evidence="3" id="KW-1133">Transmembrane helix</keyword>
<keyword evidence="3" id="KW-0812">Transmembrane</keyword>
<evidence type="ECO:0000313" key="5">
    <source>
        <dbReference type="EMBL" id="EHS84947.1"/>
    </source>
</evidence>
<dbReference type="PANTHER" id="PTHR33392:SF6">
    <property type="entry name" value="POLYISOPRENYL-TEICHOIC ACID--PEPTIDOGLYCAN TEICHOIC ACID TRANSFERASE TAGU"/>
    <property type="match status" value="1"/>
</dbReference>
<evidence type="ECO:0000256" key="3">
    <source>
        <dbReference type="SAM" id="Phobius"/>
    </source>
</evidence>
<feature type="domain" description="Cell envelope-related transcriptional attenuator" evidence="4">
    <location>
        <begin position="108"/>
        <end position="254"/>
    </location>
</feature>
<reference evidence="5 6" key="1">
    <citation type="journal article" date="2013" name="Genome Announc.">
        <title>Genome Sequence of Lactobacillus gastricus PS3, a Strain Isolated from Human Milk.</title>
        <authorList>
            <person name="Martin V."/>
            <person name="Cardenas N."/>
            <person name="Jimenez E."/>
            <person name="Maldonado A."/>
            <person name="Rodriguez J.M."/>
            <person name="Fernandez L."/>
        </authorList>
    </citation>
    <scope>NUCLEOTIDE SEQUENCE [LARGE SCALE GENOMIC DNA]</scope>
    <source>
        <strain evidence="5 6">PS3</strain>
    </source>
</reference>
<proteinExistence type="inferred from homology"/>
<organism evidence="5 6">
    <name type="scientific">Limosilactobacillus gastricus PS3</name>
    <dbReference type="NCBI Taxonomy" id="1144300"/>
    <lineage>
        <taxon>Bacteria</taxon>
        <taxon>Bacillati</taxon>
        <taxon>Bacillota</taxon>
        <taxon>Bacilli</taxon>
        <taxon>Lactobacillales</taxon>
        <taxon>Lactobacillaceae</taxon>
        <taxon>Limosilactobacillus</taxon>
    </lineage>
</organism>
<dbReference type="InterPro" id="IPR004474">
    <property type="entry name" value="LytR_CpsA_psr"/>
</dbReference>
<protein>
    <submittedName>
        <fullName evidence="5">Transcriptional regulator</fullName>
    </submittedName>
</protein>
<dbReference type="RefSeq" id="WP_007122705.1">
    <property type="nucleotide sequence ID" value="NZ_AICN01000073.1"/>
</dbReference>
<gene>
    <name evidence="5" type="ORF">PS3_5718</name>
</gene>
<feature type="region of interest" description="Disordered" evidence="2">
    <location>
        <begin position="1"/>
        <end position="31"/>
    </location>
</feature>
<evidence type="ECO:0000313" key="6">
    <source>
        <dbReference type="Proteomes" id="UP000004567"/>
    </source>
</evidence>
<feature type="compositionally biased region" description="Basic and acidic residues" evidence="2">
    <location>
        <begin position="1"/>
        <end position="18"/>
    </location>
</feature>
<dbReference type="EMBL" id="AICN01000073">
    <property type="protein sequence ID" value="EHS84947.1"/>
    <property type="molecule type" value="Genomic_DNA"/>
</dbReference>
<dbReference type="NCBIfam" id="TIGR00350">
    <property type="entry name" value="lytR_cpsA_psr"/>
    <property type="match status" value="1"/>
</dbReference>
<dbReference type="PATRIC" id="fig|1144300.3.peg.1710"/>
<comment type="similarity">
    <text evidence="1">Belongs to the LytR/CpsA/Psr (LCP) family.</text>
</comment>
<accession>H4GKX3</accession>
<dbReference type="STRING" id="1144300.PS3_5718"/>
<evidence type="ECO:0000259" key="4">
    <source>
        <dbReference type="Pfam" id="PF03816"/>
    </source>
</evidence>
<sequence length="404" mass="44831">MNNDFESRSSYRHNRNDQEPAGSNPRPPYHNSNRVYRVIRRVVVIFVLLIAVLGGYEYYQLQQTASSVFSNSAKVSKKLREGKPISILAMGTDEGALGRSESTWGDGNTDSIELITINPKKETITMTSIPRDTLVKVTTSDGDTEYVKINAAYSIGGAKQSVKQIKELLGVPVDYYALVNMSVLQKIVDAVGGVDVNNPFKFTYEGHTFKKGKQHLNGKNALKYSRMRYDDPNNDYGRQKRQQQVIGSIIKSFKKNASLKAFNKMLDAVESGVKTNIPLSGVSTIYSNYKVAMNNVKTYHFIGKDATIDGTSYQIASTKEINRVSKLVRHALGLKAKKVTNNETKLYNYNVNYTSYDEYNNTEFTIPSSSSSYGSSSYGTSSSYGSSYGTTYGSTYGTSTGYGY</sequence>
<dbReference type="PANTHER" id="PTHR33392">
    <property type="entry name" value="POLYISOPRENYL-TEICHOIC ACID--PEPTIDOGLYCAN TEICHOIC ACID TRANSFERASE TAGU"/>
    <property type="match status" value="1"/>
</dbReference>